<sequence>MRDDLLDIGICQVYILYMDFEFDATKSGSNKAKHGIDFVEAQSLWNDPDLVEIPVRTTDERRFMIVGRIAKRHGSAVITYRGDRIRIISVRRARHEEIDIYEGS</sequence>
<dbReference type="InterPro" id="IPR038573">
    <property type="entry name" value="BrnT_sf"/>
</dbReference>
<dbReference type="Proteomes" id="UP001431776">
    <property type="component" value="Unassembled WGS sequence"/>
</dbReference>
<dbReference type="InterPro" id="IPR007460">
    <property type="entry name" value="BrnT_toxin"/>
</dbReference>
<dbReference type="Gene3D" id="3.10.450.530">
    <property type="entry name" value="Ribonuclease toxin, BrnT, of type II toxin-antitoxin system"/>
    <property type="match status" value="1"/>
</dbReference>
<dbReference type="RefSeq" id="WP_432212210.1">
    <property type="nucleotide sequence ID" value="NZ_JASCXX010000006.1"/>
</dbReference>
<organism evidence="1 2">
    <name type="scientific">Anaerobaca lacustris</name>
    <dbReference type="NCBI Taxonomy" id="3044600"/>
    <lineage>
        <taxon>Bacteria</taxon>
        <taxon>Pseudomonadati</taxon>
        <taxon>Planctomycetota</taxon>
        <taxon>Phycisphaerae</taxon>
        <taxon>Sedimentisphaerales</taxon>
        <taxon>Anaerobacaceae</taxon>
        <taxon>Anaerobaca</taxon>
    </lineage>
</organism>
<protein>
    <submittedName>
        <fullName evidence="1">BrnT family toxin</fullName>
    </submittedName>
</protein>
<name>A0AAW6TSX8_9BACT</name>
<keyword evidence="2" id="KW-1185">Reference proteome</keyword>
<reference evidence="1" key="1">
    <citation type="submission" date="2023-05" db="EMBL/GenBank/DDBJ databases">
        <title>Anaerotaeda fermentans gen. nov., sp. nov., a novel anaerobic planctomycete of the new family within the order Sedimentisphaerales isolated from Taman Peninsula, Russia.</title>
        <authorList>
            <person name="Khomyakova M.A."/>
            <person name="Merkel A.Y."/>
            <person name="Slobodkin A.I."/>
        </authorList>
    </citation>
    <scope>NUCLEOTIDE SEQUENCE</scope>
    <source>
        <strain evidence="1">M17dextr</strain>
    </source>
</reference>
<proteinExistence type="predicted"/>
<accession>A0AAW6TSX8</accession>
<dbReference type="EMBL" id="JASCXX010000006">
    <property type="protein sequence ID" value="MDI6448793.1"/>
    <property type="molecule type" value="Genomic_DNA"/>
</dbReference>
<gene>
    <name evidence="1" type="ORF">QJ522_07025</name>
</gene>
<evidence type="ECO:0000313" key="1">
    <source>
        <dbReference type="EMBL" id="MDI6448793.1"/>
    </source>
</evidence>
<dbReference type="AlphaFoldDB" id="A0AAW6TSX8"/>
<evidence type="ECO:0000313" key="2">
    <source>
        <dbReference type="Proteomes" id="UP001431776"/>
    </source>
</evidence>
<comment type="caution">
    <text evidence="1">The sequence shown here is derived from an EMBL/GenBank/DDBJ whole genome shotgun (WGS) entry which is preliminary data.</text>
</comment>
<dbReference type="Pfam" id="PF04365">
    <property type="entry name" value="BrnT_toxin"/>
    <property type="match status" value="1"/>
</dbReference>